<dbReference type="GO" id="GO:0005524">
    <property type="term" value="F:ATP binding"/>
    <property type="evidence" value="ECO:0007669"/>
    <property type="project" value="UniProtKB-KW"/>
</dbReference>
<name>A0A099CVG6_9GAMM</name>
<gene>
    <name evidence="6" type="ORF">LF63_0104950</name>
</gene>
<keyword evidence="3" id="KW-0547">Nucleotide-binding</keyword>
<reference evidence="6 7" key="1">
    <citation type="submission" date="2014-09" db="EMBL/GenBank/DDBJ databases">
        <title>Xanthomonadaceae 3.5X direct submission.</title>
        <authorList>
            <person name="Fang T."/>
            <person name="Wang H."/>
        </authorList>
    </citation>
    <scope>NUCLEOTIDE SEQUENCE [LARGE SCALE GENOMIC DNA]</scope>
    <source>
        <strain evidence="6 7">3.5X</strain>
    </source>
</reference>
<dbReference type="Pfam" id="PF00005">
    <property type="entry name" value="ABC_tran"/>
    <property type="match status" value="1"/>
</dbReference>
<dbReference type="EMBL" id="JROI01000010">
    <property type="protein sequence ID" value="KGI77779.1"/>
    <property type="molecule type" value="Genomic_DNA"/>
</dbReference>
<keyword evidence="7" id="KW-1185">Reference proteome</keyword>
<feature type="domain" description="ABC transporter" evidence="5">
    <location>
        <begin position="4"/>
        <end position="231"/>
    </location>
</feature>
<dbReference type="PANTHER" id="PTHR43335">
    <property type="entry name" value="ABC TRANSPORTER, ATP-BINDING PROTEIN"/>
    <property type="match status" value="1"/>
</dbReference>
<dbReference type="InterPro" id="IPR027417">
    <property type="entry name" value="P-loop_NTPase"/>
</dbReference>
<dbReference type="PROSITE" id="PS50893">
    <property type="entry name" value="ABC_TRANSPORTER_2"/>
    <property type="match status" value="1"/>
</dbReference>
<dbReference type="InterPro" id="IPR003439">
    <property type="entry name" value="ABC_transporter-like_ATP-bd"/>
</dbReference>
<protein>
    <submittedName>
        <fullName evidence="6">Bacitracin ABC transporter ATP-binding protein</fullName>
    </submittedName>
</protein>
<evidence type="ECO:0000256" key="3">
    <source>
        <dbReference type="ARBA" id="ARBA00022741"/>
    </source>
</evidence>
<evidence type="ECO:0000313" key="6">
    <source>
        <dbReference type="EMBL" id="KGI77779.1"/>
    </source>
</evidence>
<evidence type="ECO:0000256" key="1">
    <source>
        <dbReference type="ARBA" id="ARBA00005417"/>
    </source>
</evidence>
<dbReference type="OrthoDB" id="9775490at2"/>
<evidence type="ECO:0000256" key="2">
    <source>
        <dbReference type="ARBA" id="ARBA00022448"/>
    </source>
</evidence>
<comment type="caution">
    <text evidence="6">The sequence shown here is derived from an EMBL/GenBank/DDBJ whole genome shotgun (WGS) entry which is preliminary data.</text>
</comment>
<dbReference type="AlphaFoldDB" id="A0A099CVG6"/>
<evidence type="ECO:0000256" key="4">
    <source>
        <dbReference type="ARBA" id="ARBA00022840"/>
    </source>
</evidence>
<comment type="similarity">
    <text evidence="1">Belongs to the ABC transporter superfamily.</text>
</comment>
<proteinExistence type="inferred from homology"/>
<dbReference type="PANTHER" id="PTHR43335:SF4">
    <property type="entry name" value="ABC TRANSPORTER, ATP-BINDING PROTEIN"/>
    <property type="match status" value="1"/>
</dbReference>
<dbReference type="Gene3D" id="3.40.50.300">
    <property type="entry name" value="P-loop containing nucleotide triphosphate hydrolases"/>
    <property type="match status" value="1"/>
</dbReference>
<dbReference type="STRING" id="1543381.LF63_0104950"/>
<dbReference type="InterPro" id="IPR003593">
    <property type="entry name" value="AAA+_ATPase"/>
</dbReference>
<dbReference type="Proteomes" id="UP000029708">
    <property type="component" value="Unassembled WGS sequence"/>
</dbReference>
<keyword evidence="4 6" id="KW-0067">ATP-binding</keyword>
<organism evidence="6 7">
    <name type="scientific">Oleiagrimonas soli</name>
    <dbReference type="NCBI Taxonomy" id="1543381"/>
    <lineage>
        <taxon>Bacteria</taxon>
        <taxon>Pseudomonadati</taxon>
        <taxon>Pseudomonadota</taxon>
        <taxon>Gammaproteobacteria</taxon>
        <taxon>Lysobacterales</taxon>
        <taxon>Rhodanobacteraceae</taxon>
        <taxon>Oleiagrimonas</taxon>
    </lineage>
</organism>
<evidence type="ECO:0000313" key="7">
    <source>
        <dbReference type="Proteomes" id="UP000029708"/>
    </source>
</evidence>
<dbReference type="SUPFAM" id="SSF52540">
    <property type="entry name" value="P-loop containing nucleoside triphosphate hydrolases"/>
    <property type="match status" value="1"/>
</dbReference>
<dbReference type="GO" id="GO:0016887">
    <property type="term" value="F:ATP hydrolysis activity"/>
    <property type="evidence" value="ECO:0007669"/>
    <property type="project" value="InterPro"/>
</dbReference>
<dbReference type="HOGENOM" id="CLU_000604_1_2_6"/>
<dbReference type="SMART" id="SM00382">
    <property type="entry name" value="AAA"/>
    <property type="match status" value="1"/>
</dbReference>
<accession>A0A099CVG6</accession>
<sequence>MQAIETRDLSRRFAGGYGVQTLDLAVPQGAIYGFLGPNGAGKTTSIRLLLGLLRSQRGAIRLFGETLTRADRRALRHVGAMVESPSLYPHLSARENLDVGRRLLGLPRTRIDAVLDIVDLRSEAERRVSAYSMGMRQRLGIAQALLGEPRLLLLDEPTNGLDPAGIVAMRGFIQRMARELGLTVFLSSHLLGEVEQIATHVGVIDHGRLLFQGPQSALRAHYGERLEIGCTDGPRACVELQADGEAATLDANGRVLIADPRRPDHDINRLLVERGHAVHHVARSRRSLETLFLELTADREDAA</sequence>
<keyword evidence="2" id="KW-0813">Transport</keyword>
<evidence type="ECO:0000259" key="5">
    <source>
        <dbReference type="PROSITE" id="PS50893"/>
    </source>
</evidence>